<keyword evidence="11" id="KW-1185">Reference proteome</keyword>
<evidence type="ECO:0000256" key="1">
    <source>
        <dbReference type="ARBA" id="ARBA00004167"/>
    </source>
</evidence>
<dbReference type="OrthoDB" id="1892506at2759"/>
<keyword evidence="5 8" id="KW-1133">Transmembrane helix</keyword>
<evidence type="ECO:0000256" key="8">
    <source>
        <dbReference type="SAM" id="Phobius"/>
    </source>
</evidence>
<proteinExistence type="predicted"/>
<evidence type="ECO:0000256" key="3">
    <source>
        <dbReference type="ARBA" id="ARBA00022679"/>
    </source>
</evidence>
<dbReference type="InterPro" id="IPR007657">
    <property type="entry name" value="Glycosyltransferase_61"/>
</dbReference>
<evidence type="ECO:0000256" key="2">
    <source>
        <dbReference type="ARBA" id="ARBA00022676"/>
    </source>
</evidence>
<dbReference type="AlphaFoldDB" id="A0A196S8K0"/>
<keyword evidence="7" id="KW-0325">Glycoprotein</keyword>
<organism evidence="10 11">
    <name type="scientific">Blastocystis sp. subtype 1 (strain ATCC 50177 / NandII)</name>
    <dbReference type="NCBI Taxonomy" id="478820"/>
    <lineage>
        <taxon>Eukaryota</taxon>
        <taxon>Sar</taxon>
        <taxon>Stramenopiles</taxon>
        <taxon>Bigyra</taxon>
        <taxon>Opalozoa</taxon>
        <taxon>Opalinata</taxon>
        <taxon>Blastocystidae</taxon>
        <taxon>Blastocystis</taxon>
    </lineage>
</organism>
<dbReference type="Proteomes" id="UP000078348">
    <property type="component" value="Unassembled WGS sequence"/>
</dbReference>
<feature type="domain" description="Glycosyltransferase 61 catalytic" evidence="9">
    <location>
        <begin position="325"/>
        <end position="432"/>
    </location>
</feature>
<reference evidence="10 11" key="1">
    <citation type="submission" date="2016-05" db="EMBL/GenBank/DDBJ databases">
        <title>Nuclear genome of Blastocystis sp. subtype 1 NandII.</title>
        <authorList>
            <person name="Gentekaki E."/>
            <person name="Curtis B."/>
            <person name="Stairs C."/>
            <person name="Eme L."/>
            <person name="Herman E."/>
            <person name="Klimes V."/>
            <person name="Arias M.C."/>
            <person name="Elias M."/>
            <person name="Hilliou F."/>
            <person name="Klute M."/>
            <person name="Malik S.-B."/>
            <person name="Pightling A."/>
            <person name="Rachubinski R."/>
            <person name="Salas D."/>
            <person name="Schlacht A."/>
            <person name="Suga H."/>
            <person name="Archibald J."/>
            <person name="Ball S.G."/>
            <person name="Clark G."/>
            <person name="Dacks J."/>
            <person name="Van Der Giezen M."/>
            <person name="Tsaousis A."/>
            <person name="Roger A."/>
        </authorList>
    </citation>
    <scope>NUCLEOTIDE SEQUENCE [LARGE SCALE GENOMIC DNA]</scope>
    <source>
        <strain evidence="11">ATCC 50177 / NandII</strain>
    </source>
</reference>
<comment type="subcellular location">
    <subcellularLocation>
        <location evidence="1">Membrane</location>
        <topology evidence="1">Single-pass membrane protein</topology>
    </subcellularLocation>
</comment>
<dbReference type="Pfam" id="PF04577">
    <property type="entry name" value="Glyco_transf_61"/>
    <property type="match status" value="1"/>
</dbReference>
<keyword evidence="6 8" id="KW-0472">Membrane</keyword>
<protein>
    <recommendedName>
        <fullName evidence="9">Glycosyltransferase 61 catalytic domain-containing protein</fullName>
    </recommendedName>
</protein>
<accession>A0A196S8K0</accession>
<comment type="caution">
    <text evidence="10">The sequence shown here is derived from an EMBL/GenBank/DDBJ whole genome shotgun (WGS) entry which is preliminary data.</text>
</comment>
<sequence>MKQTKGIFSGAFFLLGVFLAAILSLLLYSFFPVQLNIVAIQQGERVISLEPVKASSIEKVERVQFAQRGIEEKGDRSTASDPSPSLHSYETVENYRSVRGSACHPKSVDFSSASWLSDFEKRKQCAFGNYSDHYETEANPKKTEEEEDGYSSLENFNVEGVHWAYLTNACLGMETLEIFFFRGKNRRKFTDRLEGYQHLWKFRTLDTSFPGDPSESVVWDDDGAWMIIPGWLRHTSHFFENIVMVNHRSVNPSVMPPMRHVFLPRFSMQKEIKWTKGMLQALKETHPTEGKNAIHFHPIEEIRKIARRKQFLCWRHIGISGHTNHDGRGGYFPYPYEADYLHPSFIYQSHQKALQVLYLPRDKHSKGRQVINGDEVLGLIRSMDQLFTLTVSEIHRIPMSEQVAITMNSDIVIAVHGAAAATIVFLLPHSSFIEFRPPNFRDNWYQIMCNQAQLQHVAMNNFSVPLPSACPSIRATLDPVKHQLCWKKVHFANVYVCVECLRSVLLNQHRTVSVLKYGVSYED</sequence>
<keyword evidence="4 8" id="KW-0812">Transmembrane</keyword>
<dbReference type="PANTHER" id="PTHR20961">
    <property type="entry name" value="GLYCOSYLTRANSFERASE"/>
    <property type="match status" value="1"/>
</dbReference>
<evidence type="ECO:0000313" key="10">
    <source>
        <dbReference type="EMBL" id="OAO13358.1"/>
    </source>
</evidence>
<dbReference type="GO" id="GO:0016020">
    <property type="term" value="C:membrane"/>
    <property type="evidence" value="ECO:0007669"/>
    <property type="project" value="UniProtKB-SubCell"/>
</dbReference>
<feature type="transmembrane region" description="Helical" evidence="8">
    <location>
        <begin position="12"/>
        <end position="31"/>
    </location>
</feature>
<evidence type="ECO:0000313" key="11">
    <source>
        <dbReference type="Proteomes" id="UP000078348"/>
    </source>
</evidence>
<keyword evidence="3" id="KW-0808">Transferase</keyword>
<evidence type="ECO:0000256" key="6">
    <source>
        <dbReference type="ARBA" id="ARBA00023136"/>
    </source>
</evidence>
<name>A0A196S8K0_BLAHN</name>
<evidence type="ECO:0000256" key="5">
    <source>
        <dbReference type="ARBA" id="ARBA00022989"/>
    </source>
</evidence>
<dbReference type="PANTHER" id="PTHR20961:SF38">
    <property type="entry name" value="PROTEIN O-LINKED-MANNOSE BETA-1,4-N-ACETYLGLUCOSAMINYLTRANSFERASE 2"/>
    <property type="match status" value="1"/>
</dbReference>
<evidence type="ECO:0000259" key="9">
    <source>
        <dbReference type="Pfam" id="PF04577"/>
    </source>
</evidence>
<evidence type="ECO:0000256" key="7">
    <source>
        <dbReference type="ARBA" id="ARBA00023180"/>
    </source>
</evidence>
<evidence type="ECO:0000256" key="4">
    <source>
        <dbReference type="ARBA" id="ARBA00022692"/>
    </source>
</evidence>
<dbReference type="STRING" id="478820.A0A196S8K0"/>
<dbReference type="InterPro" id="IPR049625">
    <property type="entry name" value="Glyco_transf_61_cat"/>
</dbReference>
<gene>
    <name evidence="10" type="ORF">AV274_5033</name>
</gene>
<dbReference type="GO" id="GO:0016757">
    <property type="term" value="F:glycosyltransferase activity"/>
    <property type="evidence" value="ECO:0007669"/>
    <property type="project" value="UniProtKB-KW"/>
</dbReference>
<keyword evidence="2" id="KW-0328">Glycosyltransferase</keyword>
<dbReference type="EMBL" id="LXWW01000421">
    <property type="protein sequence ID" value="OAO13358.1"/>
    <property type="molecule type" value="Genomic_DNA"/>
</dbReference>